<evidence type="ECO:0000313" key="3">
    <source>
        <dbReference type="Proteomes" id="UP000549765"/>
    </source>
</evidence>
<evidence type="ECO:0000313" key="2">
    <source>
        <dbReference type="EMBL" id="NKZ23494.1"/>
    </source>
</evidence>
<keyword evidence="3" id="KW-1185">Reference proteome</keyword>
<gene>
    <name evidence="2" type="ORF">HF964_01550</name>
</gene>
<reference evidence="2 3" key="1">
    <citation type="submission" date="2020-04" db="EMBL/GenBank/DDBJ databases">
        <title>MicrobeNet Type strains.</title>
        <authorList>
            <person name="Nicholson A.C."/>
        </authorList>
    </citation>
    <scope>NUCLEOTIDE SEQUENCE [LARGE SCALE GENOMIC DNA]</scope>
    <source>
        <strain evidence="2 3">CCUG 61472</strain>
    </source>
</reference>
<sequence length="84" mass="9996">MTREEIKELSEFDFIKGMSIEDIASKYGLTKTTVSSWRTRGKWVDKRDKSQSLDETTRDNETTRQDIETRHRQKKTNHQMTITD</sequence>
<feature type="compositionally biased region" description="Basic and acidic residues" evidence="1">
    <location>
        <begin position="44"/>
        <end position="70"/>
    </location>
</feature>
<dbReference type="EMBL" id="JAAXPN010000001">
    <property type="protein sequence ID" value="NKZ23494.1"/>
    <property type="molecule type" value="Genomic_DNA"/>
</dbReference>
<evidence type="ECO:0000256" key="1">
    <source>
        <dbReference type="SAM" id="MobiDB-lite"/>
    </source>
</evidence>
<organism evidence="2 3">
    <name type="scientific">Periweissella fabalis</name>
    <dbReference type="NCBI Taxonomy" id="1070421"/>
    <lineage>
        <taxon>Bacteria</taxon>
        <taxon>Bacillati</taxon>
        <taxon>Bacillota</taxon>
        <taxon>Bacilli</taxon>
        <taxon>Lactobacillales</taxon>
        <taxon>Lactobacillaceae</taxon>
        <taxon>Periweissella</taxon>
    </lineage>
</organism>
<dbReference type="AlphaFoldDB" id="A0A7X6S1Y8"/>
<dbReference type="Proteomes" id="UP000549765">
    <property type="component" value="Unassembled WGS sequence"/>
</dbReference>
<accession>A0A7X6S1Y8</accession>
<feature type="region of interest" description="Disordered" evidence="1">
    <location>
        <begin position="44"/>
        <end position="84"/>
    </location>
</feature>
<proteinExistence type="predicted"/>
<name>A0A7X6S1Y8_9LACO</name>
<protein>
    <submittedName>
        <fullName evidence="2">Uncharacterized protein</fullName>
    </submittedName>
</protein>
<comment type="caution">
    <text evidence="2">The sequence shown here is derived from an EMBL/GenBank/DDBJ whole genome shotgun (WGS) entry which is preliminary data.</text>
</comment>
<dbReference type="RefSeq" id="WP_168721287.1">
    <property type="nucleotide sequence ID" value="NZ_JAAXPN010000001.1"/>
</dbReference>